<dbReference type="EC" id="1.11.1.24" evidence="2"/>
<dbReference type="InterPro" id="IPR013766">
    <property type="entry name" value="Thioredoxin_domain"/>
</dbReference>
<dbReference type="EMBL" id="HBGF01040091">
    <property type="protein sequence ID" value="CAD9139380.1"/>
    <property type="molecule type" value="Transcribed_RNA"/>
</dbReference>
<dbReference type="GO" id="GO:0008379">
    <property type="term" value="F:thioredoxin peroxidase activity"/>
    <property type="evidence" value="ECO:0007669"/>
    <property type="project" value="TreeGrafter"/>
</dbReference>
<comment type="function">
    <text evidence="9">Thiol-specific peroxidase that catalyzes the reduction of hydrogen peroxide and organic hydroperoxides to water and alcohols, respectively.</text>
</comment>
<evidence type="ECO:0000313" key="13">
    <source>
        <dbReference type="EMBL" id="CAD9139380.1"/>
    </source>
</evidence>
<dbReference type="CDD" id="cd03015">
    <property type="entry name" value="PRX_Typ2cys"/>
    <property type="match status" value="1"/>
</dbReference>
<dbReference type="PROSITE" id="PS51352">
    <property type="entry name" value="THIOREDOXIN_2"/>
    <property type="match status" value="1"/>
</dbReference>
<feature type="signal peptide" evidence="11">
    <location>
        <begin position="1"/>
        <end position="22"/>
    </location>
</feature>
<evidence type="ECO:0000256" key="10">
    <source>
        <dbReference type="PIRSR" id="PIRSR000239-1"/>
    </source>
</evidence>
<evidence type="ECO:0000256" key="11">
    <source>
        <dbReference type="SAM" id="SignalP"/>
    </source>
</evidence>
<evidence type="ECO:0000256" key="8">
    <source>
        <dbReference type="ARBA" id="ARBA00049091"/>
    </source>
</evidence>
<dbReference type="PIRSF" id="PIRSF000239">
    <property type="entry name" value="AHPC"/>
    <property type="match status" value="1"/>
</dbReference>
<dbReference type="PANTHER" id="PTHR10681">
    <property type="entry name" value="THIOREDOXIN PEROXIDASE"/>
    <property type="match status" value="1"/>
</dbReference>
<evidence type="ECO:0000256" key="3">
    <source>
        <dbReference type="ARBA" id="ARBA00022559"/>
    </source>
</evidence>
<keyword evidence="4 9" id="KW-0049">Antioxidant</keyword>
<evidence type="ECO:0000256" key="6">
    <source>
        <dbReference type="ARBA" id="ARBA00023157"/>
    </source>
</evidence>
<keyword evidence="6" id="KW-1015">Disulfide bond</keyword>
<dbReference type="Pfam" id="PF00578">
    <property type="entry name" value="AhpC-TSA"/>
    <property type="match status" value="1"/>
</dbReference>
<dbReference type="FunFam" id="3.40.30.10:FF:000003">
    <property type="entry name" value="Peroxiredoxin 1"/>
    <property type="match status" value="1"/>
</dbReference>
<protein>
    <recommendedName>
        <fullName evidence="2">thioredoxin-dependent peroxiredoxin</fullName>
        <ecNumber evidence="2">1.11.1.24</ecNumber>
    </recommendedName>
</protein>
<dbReference type="Gene3D" id="3.40.30.10">
    <property type="entry name" value="Glutaredoxin"/>
    <property type="match status" value="1"/>
</dbReference>
<dbReference type="InterPro" id="IPR050217">
    <property type="entry name" value="Peroxiredoxin"/>
</dbReference>
<evidence type="ECO:0000256" key="7">
    <source>
        <dbReference type="ARBA" id="ARBA00023284"/>
    </source>
</evidence>
<dbReference type="InterPro" id="IPR024706">
    <property type="entry name" value="Peroxiredoxin_AhpC-typ"/>
</dbReference>
<evidence type="ECO:0000256" key="5">
    <source>
        <dbReference type="ARBA" id="ARBA00023002"/>
    </source>
</evidence>
<gene>
    <name evidence="13" type="ORF">NDES1114_LOCUS26814</name>
</gene>
<comment type="similarity">
    <text evidence="1">Belongs to the peroxiredoxin family. AhpC/Prx1 subfamily.</text>
</comment>
<evidence type="ECO:0000256" key="2">
    <source>
        <dbReference type="ARBA" id="ARBA00013017"/>
    </source>
</evidence>
<dbReference type="PANTHER" id="PTHR10681:SF128">
    <property type="entry name" value="THIOREDOXIN-DEPENDENT PEROXIDE REDUCTASE, MITOCHONDRIAL"/>
    <property type="match status" value="1"/>
</dbReference>
<evidence type="ECO:0000256" key="4">
    <source>
        <dbReference type="ARBA" id="ARBA00022862"/>
    </source>
</evidence>
<dbReference type="GO" id="GO:0042744">
    <property type="term" value="P:hydrogen peroxide catabolic process"/>
    <property type="evidence" value="ECO:0007669"/>
    <property type="project" value="TreeGrafter"/>
</dbReference>
<dbReference type="AlphaFoldDB" id="A0A7S1MRX6"/>
<evidence type="ECO:0000256" key="9">
    <source>
        <dbReference type="PIRNR" id="PIRNR000239"/>
    </source>
</evidence>
<dbReference type="SUPFAM" id="SSF52833">
    <property type="entry name" value="Thioredoxin-like"/>
    <property type="match status" value="1"/>
</dbReference>
<dbReference type="Pfam" id="PF10417">
    <property type="entry name" value="1-cysPrx_C"/>
    <property type="match status" value="1"/>
</dbReference>
<keyword evidence="7 9" id="KW-0676">Redox-active center</keyword>
<keyword evidence="3 9" id="KW-0575">Peroxidase</keyword>
<dbReference type="InterPro" id="IPR019479">
    <property type="entry name" value="Peroxiredoxin_C"/>
</dbReference>
<reference evidence="13" key="1">
    <citation type="submission" date="2021-01" db="EMBL/GenBank/DDBJ databases">
        <authorList>
            <person name="Corre E."/>
            <person name="Pelletier E."/>
            <person name="Niang G."/>
            <person name="Scheremetjew M."/>
            <person name="Finn R."/>
            <person name="Kale V."/>
            <person name="Holt S."/>
            <person name="Cochrane G."/>
            <person name="Meng A."/>
            <person name="Brown T."/>
            <person name="Cohen L."/>
        </authorList>
    </citation>
    <scope>NUCLEOTIDE SEQUENCE</scope>
    <source>
        <strain evidence="13">CCAP 1951/1</strain>
    </source>
</reference>
<dbReference type="GO" id="GO:0005829">
    <property type="term" value="C:cytosol"/>
    <property type="evidence" value="ECO:0007669"/>
    <property type="project" value="TreeGrafter"/>
</dbReference>
<evidence type="ECO:0000259" key="12">
    <source>
        <dbReference type="PROSITE" id="PS51352"/>
    </source>
</evidence>
<feature type="domain" description="Thioredoxin" evidence="12">
    <location>
        <begin position="32"/>
        <end position="194"/>
    </location>
</feature>
<proteinExistence type="inferred from homology"/>
<organism evidence="13">
    <name type="scientific">Neobodo designis</name>
    <name type="common">Flagellated protozoan</name>
    <name type="synonym">Bodo designis</name>
    <dbReference type="NCBI Taxonomy" id="312471"/>
    <lineage>
        <taxon>Eukaryota</taxon>
        <taxon>Discoba</taxon>
        <taxon>Euglenozoa</taxon>
        <taxon>Kinetoplastea</taxon>
        <taxon>Metakinetoplastina</taxon>
        <taxon>Neobodonida</taxon>
        <taxon>Neobodo</taxon>
    </lineage>
</organism>
<dbReference type="GO" id="GO:0045454">
    <property type="term" value="P:cell redox homeostasis"/>
    <property type="evidence" value="ECO:0007669"/>
    <property type="project" value="TreeGrafter"/>
</dbReference>
<evidence type="ECO:0000256" key="1">
    <source>
        <dbReference type="ARBA" id="ARBA00009796"/>
    </source>
</evidence>
<dbReference type="GO" id="GO:0006979">
    <property type="term" value="P:response to oxidative stress"/>
    <property type="evidence" value="ECO:0007669"/>
    <property type="project" value="TreeGrafter"/>
</dbReference>
<sequence>MRALTFAFAAVALLLLAVFALAAEEAEMAVKPAVRYRAPDFSATALLPGGKFGKVSLSDYKGKWVILFFYPLDFTFVCPTEIIEFSRAHETFAANDAQILGVSVDSHFSHLAWSKVPVKEGGIGPISFPLLSDLDKSVSDSYDVLLKSGPDAGVALRGTFIIDPSGIVRHAAVNDLPVGRSVPEVQRLLQAFQFADTNGNVCPSKWKPGGQTIKPNPDDAKEFFASADL</sequence>
<keyword evidence="11" id="KW-0732">Signal</keyword>
<accession>A0A7S1MRX6</accession>
<comment type="catalytic activity">
    <reaction evidence="8">
        <text>a hydroperoxide + [thioredoxin]-dithiol = an alcohol + [thioredoxin]-disulfide + H2O</text>
        <dbReference type="Rhea" id="RHEA:62620"/>
        <dbReference type="Rhea" id="RHEA-COMP:10698"/>
        <dbReference type="Rhea" id="RHEA-COMP:10700"/>
        <dbReference type="ChEBI" id="CHEBI:15377"/>
        <dbReference type="ChEBI" id="CHEBI:29950"/>
        <dbReference type="ChEBI" id="CHEBI:30879"/>
        <dbReference type="ChEBI" id="CHEBI:35924"/>
        <dbReference type="ChEBI" id="CHEBI:50058"/>
        <dbReference type="EC" id="1.11.1.24"/>
    </reaction>
</comment>
<dbReference type="InterPro" id="IPR000866">
    <property type="entry name" value="AhpC/TSA"/>
</dbReference>
<dbReference type="GO" id="GO:0033554">
    <property type="term" value="P:cellular response to stress"/>
    <property type="evidence" value="ECO:0007669"/>
    <property type="project" value="TreeGrafter"/>
</dbReference>
<keyword evidence="5 9" id="KW-0560">Oxidoreductase</keyword>
<dbReference type="InterPro" id="IPR036249">
    <property type="entry name" value="Thioredoxin-like_sf"/>
</dbReference>
<name>A0A7S1MRX6_NEODS</name>
<feature type="active site" description="Cysteine sulfenic acid (-SOH) intermediate; for peroxidase activity" evidence="10">
    <location>
        <position position="78"/>
    </location>
</feature>
<feature type="chain" id="PRO_5030850148" description="thioredoxin-dependent peroxiredoxin" evidence="11">
    <location>
        <begin position="23"/>
        <end position="229"/>
    </location>
</feature>